<keyword evidence="2" id="KW-1185">Reference proteome</keyword>
<name>A0ABY7WU35_9LACO</name>
<evidence type="ECO:0000313" key="1">
    <source>
        <dbReference type="EMBL" id="WDF82506.1"/>
    </source>
</evidence>
<proteinExistence type="predicted"/>
<gene>
    <name evidence="1" type="ORF">PQ472_11515</name>
</gene>
<accession>A0ABY7WU35</accession>
<dbReference type="RefSeq" id="WP_274260005.1">
    <property type="nucleotide sequence ID" value="NZ_CP117884.1"/>
</dbReference>
<dbReference type="EMBL" id="CP117884">
    <property type="protein sequence ID" value="WDF82506.1"/>
    <property type="molecule type" value="Genomic_DNA"/>
</dbReference>
<protein>
    <submittedName>
        <fullName evidence="1">Uncharacterized protein</fullName>
    </submittedName>
</protein>
<dbReference type="Proteomes" id="UP001220377">
    <property type="component" value="Chromosome"/>
</dbReference>
<evidence type="ECO:0000313" key="2">
    <source>
        <dbReference type="Proteomes" id="UP001220377"/>
    </source>
</evidence>
<sequence>MLFTAQDFATIATLTPRAQQVVGLIMWTDDAEREIVMARSEFYAKLHFHPTNANMMAIQRAVAQVQTELRAQLLPNFDIRVGDNDLGEDEMLFTISY</sequence>
<organism evidence="1 2">
    <name type="scientific">Lacticaseibacillus pabuli</name>
    <dbReference type="NCBI Taxonomy" id="3025672"/>
    <lineage>
        <taxon>Bacteria</taxon>
        <taxon>Bacillati</taxon>
        <taxon>Bacillota</taxon>
        <taxon>Bacilli</taxon>
        <taxon>Lactobacillales</taxon>
        <taxon>Lactobacillaceae</taxon>
        <taxon>Lacticaseibacillus</taxon>
    </lineage>
</organism>
<reference evidence="1 2" key="1">
    <citation type="submission" date="2023-02" db="EMBL/GenBank/DDBJ databases">
        <title>Genome sequence of Lacticaseibacillus sp. KACC 23028.</title>
        <authorList>
            <person name="Kim S."/>
            <person name="Heo J."/>
            <person name="Kwon S.-W."/>
        </authorList>
    </citation>
    <scope>NUCLEOTIDE SEQUENCE [LARGE SCALE GENOMIC DNA]</scope>
    <source>
        <strain evidence="1 2">KACC 23028</strain>
    </source>
</reference>